<gene>
    <name evidence="6" type="ORF">ABIG07_008473</name>
</gene>
<keyword evidence="2 6" id="KW-0489">Methyltransferase</keyword>
<accession>A0ABV4G6K4</accession>
<evidence type="ECO:0000256" key="2">
    <source>
        <dbReference type="ARBA" id="ARBA00022603"/>
    </source>
</evidence>
<evidence type="ECO:0000256" key="4">
    <source>
        <dbReference type="ARBA" id="ARBA00047942"/>
    </source>
</evidence>
<comment type="catalytic activity">
    <reaction evidence="4">
        <text>a 2'-deoxyadenosine in DNA + S-adenosyl-L-methionine = an N(6)-methyl-2'-deoxyadenosine in DNA + S-adenosyl-L-homocysteine + H(+)</text>
        <dbReference type="Rhea" id="RHEA:15197"/>
        <dbReference type="Rhea" id="RHEA-COMP:12418"/>
        <dbReference type="Rhea" id="RHEA-COMP:12419"/>
        <dbReference type="ChEBI" id="CHEBI:15378"/>
        <dbReference type="ChEBI" id="CHEBI:57856"/>
        <dbReference type="ChEBI" id="CHEBI:59789"/>
        <dbReference type="ChEBI" id="CHEBI:90615"/>
        <dbReference type="ChEBI" id="CHEBI:90616"/>
        <dbReference type="EC" id="2.1.1.72"/>
    </reaction>
</comment>
<dbReference type="InterPro" id="IPR029063">
    <property type="entry name" value="SAM-dependent_MTases_sf"/>
</dbReference>
<dbReference type="Pfam" id="PF01555">
    <property type="entry name" value="N6_N4_Mtase"/>
    <property type="match status" value="1"/>
</dbReference>
<keyword evidence="3" id="KW-0808">Transferase</keyword>
<evidence type="ECO:0000256" key="3">
    <source>
        <dbReference type="ARBA" id="ARBA00022679"/>
    </source>
</evidence>
<sequence>MLDPFGGAGTTLIAAERTRRRARLIEIDPAYVDVTIRRWQHLTGKVAVHAETGAPFGRTGATKLERADG</sequence>
<dbReference type="InterPro" id="IPR002941">
    <property type="entry name" value="DNA_methylase_N4/N6"/>
</dbReference>
<dbReference type="EMBL" id="JBGBZJ010000003">
    <property type="protein sequence ID" value="MEY9459525.1"/>
    <property type="molecule type" value="Genomic_DNA"/>
</dbReference>
<comment type="caution">
    <text evidence="6">The sequence shown here is derived from an EMBL/GenBank/DDBJ whole genome shotgun (WGS) entry which is preliminary data.</text>
</comment>
<dbReference type="GO" id="GO:0008168">
    <property type="term" value="F:methyltransferase activity"/>
    <property type="evidence" value="ECO:0007669"/>
    <property type="project" value="UniProtKB-KW"/>
</dbReference>
<feature type="domain" description="DNA methylase N-4/N-6" evidence="5">
    <location>
        <begin position="2"/>
        <end position="35"/>
    </location>
</feature>
<proteinExistence type="predicted"/>
<evidence type="ECO:0000259" key="5">
    <source>
        <dbReference type="Pfam" id="PF01555"/>
    </source>
</evidence>
<dbReference type="Proteomes" id="UP001565369">
    <property type="component" value="Unassembled WGS sequence"/>
</dbReference>
<evidence type="ECO:0000313" key="6">
    <source>
        <dbReference type="EMBL" id="MEY9459525.1"/>
    </source>
</evidence>
<reference evidence="6 7" key="1">
    <citation type="submission" date="2024-07" db="EMBL/GenBank/DDBJ databases">
        <title>Genomic Encyclopedia of Type Strains, Phase V (KMG-V): Genome sequencing to study the core and pangenomes of soil and plant-associated prokaryotes.</title>
        <authorList>
            <person name="Whitman W."/>
        </authorList>
    </citation>
    <scope>NUCLEOTIDE SEQUENCE [LARGE SCALE GENOMIC DNA]</scope>
    <source>
        <strain evidence="6 7">USDA 152</strain>
    </source>
</reference>
<name>A0ABV4G6K4_9BRAD</name>
<evidence type="ECO:0000313" key="7">
    <source>
        <dbReference type="Proteomes" id="UP001565369"/>
    </source>
</evidence>
<evidence type="ECO:0000256" key="1">
    <source>
        <dbReference type="ARBA" id="ARBA00011900"/>
    </source>
</evidence>
<dbReference type="SUPFAM" id="SSF53335">
    <property type="entry name" value="S-adenosyl-L-methionine-dependent methyltransferases"/>
    <property type="match status" value="1"/>
</dbReference>
<organism evidence="6 7">
    <name type="scientific">Bradyrhizobium ottawaense</name>
    <dbReference type="NCBI Taxonomy" id="931866"/>
    <lineage>
        <taxon>Bacteria</taxon>
        <taxon>Pseudomonadati</taxon>
        <taxon>Pseudomonadota</taxon>
        <taxon>Alphaproteobacteria</taxon>
        <taxon>Hyphomicrobiales</taxon>
        <taxon>Nitrobacteraceae</taxon>
        <taxon>Bradyrhizobium</taxon>
    </lineage>
</organism>
<protein>
    <recommendedName>
        <fullName evidence="1">site-specific DNA-methyltransferase (adenine-specific)</fullName>
        <ecNumber evidence="1">2.1.1.72</ecNumber>
    </recommendedName>
</protein>
<dbReference type="Gene3D" id="3.40.50.150">
    <property type="entry name" value="Vaccinia Virus protein VP39"/>
    <property type="match status" value="1"/>
</dbReference>
<dbReference type="GO" id="GO:0032259">
    <property type="term" value="P:methylation"/>
    <property type="evidence" value="ECO:0007669"/>
    <property type="project" value="UniProtKB-KW"/>
</dbReference>
<dbReference type="EC" id="2.1.1.72" evidence="1"/>
<keyword evidence="7" id="KW-1185">Reference proteome</keyword>